<reference evidence="1" key="1">
    <citation type="submission" date="2022-08" db="EMBL/GenBank/DDBJ databases">
        <title>Genome Sequence of Fusarium decemcellulare.</title>
        <authorList>
            <person name="Buettner E."/>
        </authorList>
    </citation>
    <scope>NUCLEOTIDE SEQUENCE</scope>
    <source>
        <strain evidence="1">Babe19</strain>
    </source>
</reference>
<accession>A0ACC1SBI3</accession>
<keyword evidence="2" id="KW-1185">Reference proteome</keyword>
<sequence>MHFTSLALSVLSAIVAVQARVATPEELQSLEKLYKENKDHDQELEKRFIIAELSTHAERDCGLGAQVFLIDSSENHIPFGIPLSQGLSVTNVPSGCQILACFAGFSCFDQSVGTRILEPNVCELKNQNDGFNFDKILAQCN</sequence>
<proteinExistence type="predicted"/>
<protein>
    <submittedName>
        <fullName evidence="1">Uncharacterized protein</fullName>
    </submittedName>
</protein>
<comment type="caution">
    <text evidence="1">The sequence shown here is derived from an EMBL/GenBank/DDBJ whole genome shotgun (WGS) entry which is preliminary data.</text>
</comment>
<evidence type="ECO:0000313" key="1">
    <source>
        <dbReference type="EMBL" id="KAJ3536149.1"/>
    </source>
</evidence>
<dbReference type="Proteomes" id="UP001148629">
    <property type="component" value="Unassembled WGS sequence"/>
</dbReference>
<gene>
    <name evidence="1" type="ORF">NM208_g6844</name>
</gene>
<organism evidence="1 2">
    <name type="scientific">Fusarium decemcellulare</name>
    <dbReference type="NCBI Taxonomy" id="57161"/>
    <lineage>
        <taxon>Eukaryota</taxon>
        <taxon>Fungi</taxon>
        <taxon>Dikarya</taxon>
        <taxon>Ascomycota</taxon>
        <taxon>Pezizomycotina</taxon>
        <taxon>Sordariomycetes</taxon>
        <taxon>Hypocreomycetidae</taxon>
        <taxon>Hypocreales</taxon>
        <taxon>Nectriaceae</taxon>
        <taxon>Fusarium</taxon>
        <taxon>Fusarium decemcellulare species complex</taxon>
    </lineage>
</organism>
<evidence type="ECO:0000313" key="2">
    <source>
        <dbReference type="Proteomes" id="UP001148629"/>
    </source>
</evidence>
<dbReference type="EMBL" id="JANRMS010000662">
    <property type="protein sequence ID" value="KAJ3536149.1"/>
    <property type="molecule type" value="Genomic_DNA"/>
</dbReference>
<name>A0ACC1SBI3_9HYPO</name>